<feature type="domain" description="HAT C-terminal dimerisation" evidence="1">
    <location>
        <begin position="261"/>
        <end position="316"/>
    </location>
</feature>
<organism evidence="2 3">
    <name type="scientific">Mya arenaria</name>
    <name type="common">Soft-shell clam</name>
    <dbReference type="NCBI Taxonomy" id="6604"/>
    <lineage>
        <taxon>Eukaryota</taxon>
        <taxon>Metazoa</taxon>
        <taxon>Spiralia</taxon>
        <taxon>Lophotrochozoa</taxon>
        <taxon>Mollusca</taxon>
        <taxon>Bivalvia</taxon>
        <taxon>Autobranchia</taxon>
        <taxon>Heteroconchia</taxon>
        <taxon>Euheterodonta</taxon>
        <taxon>Imparidentia</taxon>
        <taxon>Neoheterodontei</taxon>
        <taxon>Myida</taxon>
        <taxon>Myoidea</taxon>
        <taxon>Myidae</taxon>
        <taxon>Mya</taxon>
    </lineage>
</organism>
<evidence type="ECO:0000259" key="1">
    <source>
        <dbReference type="Pfam" id="PF05699"/>
    </source>
</evidence>
<gene>
    <name evidence="2" type="ORF">MAR_029235</name>
</gene>
<proteinExistence type="predicted"/>
<dbReference type="InterPro" id="IPR012337">
    <property type="entry name" value="RNaseH-like_sf"/>
</dbReference>
<reference evidence="2" key="1">
    <citation type="submission" date="2022-11" db="EMBL/GenBank/DDBJ databases">
        <title>Centuries of genome instability and evolution in soft-shell clam transmissible cancer (bioRxiv).</title>
        <authorList>
            <person name="Hart S.F.M."/>
            <person name="Yonemitsu M.A."/>
            <person name="Giersch R.M."/>
            <person name="Beal B.F."/>
            <person name="Arriagada G."/>
            <person name="Davis B.W."/>
            <person name="Ostrander E.A."/>
            <person name="Goff S.P."/>
            <person name="Metzger M.J."/>
        </authorList>
    </citation>
    <scope>NUCLEOTIDE SEQUENCE</scope>
    <source>
        <strain evidence="2">MELC-2E11</strain>
        <tissue evidence="2">Siphon/mantle</tissue>
    </source>
</reference>
<protein>
    <recommendedName>
        <fullName evidence="1">HAT C-terminal dimerisation domain-containing protein</fullName>
    </recommendedName>
</protein>
<dbReference type="InterPro" id="IPR008906">
    <property type="entry name" value="HATC_C_dom"/>
</dbReference>
<accession>A0ABY7DNG6</accession>
<sequence>MPIKEVLQDTYTHFQHSSKRQQILQEFREFTDTATYKLVQHCSTRWLSLQTCVNRYLQQWPALEAYFTIHNESERRGSCVARVVENLQDPLLPLTFHFLSYILKPLNGFNTDFQNGDAMAGHLHEEMRVIRTVMSKFVKMHVIKSAADVTKVDYATRHNQHDDDNIGVGQDARNYMKSDDVTSQTKANFFSKVRAFYMEMTEKMLSKFPSATWPFALGVGTVDAIQDEFLIAHSSRPAYKNGLPLDPYWAAMLKVVTSLQKVRFSTLVPLAFAALSLPHSNADPERCFSSLKKIQRDDRGNLNKNAINALLSLKYNFKTPCFKTDIMSDTCAEARKVCN</sequence>
<dbReference type="PANTHER" id="PTHR37162">
    <property type="entry name" value="HAT FAMILY DIMERISATION DOMAINCONTAINING PROTEIN-RELATED"/>
    <property type="match status" value="1"/>
</dbReference>
<dbReference type="Pfam" id="PF05699">
    <property type="entry name" value="Dimer_Tnp_hAT"/>
    <property type="match status" value="1"/>
</dbReference>
<dbReference type="EMBL" id="CP111013">
    <property type="protein sequence ID" value="WAQ96545.1"/>
    <property type="molecule type" value="Genomic_DNA"/>
</dbReference>
<evidence type="ECO:0000313" key="3">
    <source>
        <dbReference type="Proteomes" id="UP001164746"/>
    </source>
</evidence>
<evidence type="ECO:0000313" key="2">
    <source>
        <dbReference type="EMBL" id="WAQ96545.1"/>
    </source>
</evidence>
<dbReference type="PANTHER" id="PTHR37162:SF1">
    <property type="entry name" value="BED-TYPE DOMAIN-CONTAINING PROTEIN"/>
    <property type="match status" value="1"/>
</dbReference>
<name>A0ABY7DNG6_MYAAR</name>
<dbReference type="SUPFAM" id="SSF53098">
    <property type="entry name" value="Ribonuclease H-like"/>
    <property type="match status" value="1"/>
</dbReference>
<keyword evidence="3" id="KW-1185">Reference proteome</keyword>
<dbReference type="Proteomes" id="UP001164746">
    <property type="component" value="Chromosome 2"/>
</dbReference>